<accession>A0ABR7M6W3</accession>
<dbReference type="InterPro" id="IPR002716">
    <property type="entry name" value="PIN_dom"/>
</dbReference>
<dbReference type="PANTHER" id="PTHR34610:SF3">
    <property type="entry name" value="SSL7007 PROTEIN"/>
    <property type="match status" value="1"/>
</dbReference>
<sequence>MPKKVELIIVDTNLWLSFLIKRTFSKLDKILISGQVKLVFSEELLGEFVEVARRPKFRKYISSEDIHDLLLAIQDYAIFFEVLIVDEICRDPKDDFLLALATSSKADYLLTGDQDLLVLKRIGKTKIITLSEYLSGK</sequence>
<feature type="domain" description="PIN" evidence="1">
    <location>
        <begin position="8"/>
        <end position="114"/>
    </location>
</feature>
<dbReference type="Proteomes" id="UP000765802">
    <property type="component" value="Unassembled WGS sequence"/>
</dbReference>
<evidence type="ECO:0000313" key="2">
    <source>
        <dbReference type="EMBL" id="MBC6490697.1"/>
    </source>
</evidence>
<dbReference type="InterPro" id="IPR029060">
    <property type="entry name" value="PIN-like_dom_sf"/>
</dbReference>
<dbReference type="InterPro" id="IPR002850">
    <property type="entry name" value="PIN_toxin-like"/>
</dbReference>
<evidence type="ECO:0000259" key="1">
    <source>
        <dbReference type="Pfam" id="PF13470"/>
    </source>
</evidence>
<reference evidence="2 3" key="1">
    <citation type="submission" date="2016-07" db="EMBL/GenBank/DDBJ databases">
        <title>Genome analysis of Flavihumibacter stibioxidans YS-17.</title>
        <authorList>
            <person name="Shi K."/>
            <person name="Han Y."/>
            <person name="Wang G."/>
        </authorList>
    </citation>
    <scope>NUCLEOTIDE SEQUENCE [LARGE SCALE GENOMIC DNA]</scope>
    <source>
        <strain evidence="2 3">YS-17</strain>
    </source>
</reference>
<dbReference type="EMBL" id="MBUA01000008">
    <property type="protein sequence ID" value="MBC6490697.1"/>
    <property type="molecule type" value="Genomic_DNA"/>
</dbReference>
<comment type="caution">
    <text evidence="2">The sequence shown here is derived from an EMBL/GenBank/DDBJ whole genome shotgun (WGS) entry which is preliminary data.</text>
</comment>
<dbReference type="RefSeq" id="WP_187256059.1">
    <property type="nucleotide sequence ID" value="NZ_JBHULF010000006.1"/>
</dbReference>
<protein>
    <submittedName>
        <fullName evidence="2">Toxin-antitoxin system toxin component, PIN family</fullName>
    </submittedName>
</protein>
<organism evidence="2 3">
    <name type="scientific">Flavihumibacter stibioxidans</name>
    <dbReference type="NCBI Taxonomy" id="1834163"/>
    <lineage>
        <taxon>Bacteria</taxon>
        <taxon>Pseudomonadati</taxon>
        <taxon>Bacteroidota</taxon>
        <taxon>Chitinophagia</taxon>
        <taxon>Chitinophagales</taxon>
        <taxon>Chitinophagaceae</taxon>
        <taxon>Flavihumibacter</taxon>
    </lineage>
</organism>
<dbReference type="NCBIfam" id="TIGR00305">
    <property type="entry name" value="putative toxin-antitoxin system toxin component, PIN family"/>
    <property type="match status" value="1"/>
</dbReference>
<keyword evidence="3" id="KW-1185">Reference proteome</keyword>
<dbReference type="SUPFAM" id="SSF88723">
    <property type="entry name" value="PIN domain-like"/>
    <property type="match status" value="1"/>
</dbReference>
<gene>
    <name evidence="2" type="ORF">BC349_19695</name>
</gene>
<dbReference type="Pfam" id="PF13470">
    <property type="entry name" value="PIN_3"/>
    <property type="match status" value="1"/>
</dbReference>
<name>A0ABR7M6W3_9BACT</name>
<evidence type="ECO:0000313" key="3">
    <source>
        <dbReference type="Proteomes" id="UP000765802"/>
    </source>
</evidence>
<dbReference type="Gene3D" id="3.40.50.1010">
    <property type="entry name" value="5'-nuclease"/>
    <property type="match status" value="1"/>
</dbReference>
<proteinExistence type="predicted"/>
<dbReference type="PANTHER" id="PTHR34610">
    <property type="entry name" value="SSL7007 PROTEIN"/>
    <property type="match status" value="1"/>
</dbReference>